<evidence type="ECO:0000313" key="2">
    <source>
        <dbReference type="EMBL" id="RYR26226.1"/>
    </source>
</evidence>
<reference evidence="2 3" key="1">
    <citation type="submission" date="2019-01" db="EMBL/GenBank/DDBJ databases">
        <title>Sequencing of cultivated peanut Arachis hypogaea provides insights into genome evolution and oil improvement.</title>
        <authorList>
            <person name="Chen X."/>
        </authorList>
    </citation>
    <scope>NUCLEOTIDE SEQUENCE [LARGE SCALE GENOMIC DNA]</scope>
    <source>
        <strain evidence="3">cv. Fuhuasheng</strain>
        <tissue evidence="2">Leaves</tissue>
    </source>
</reference>
<accession>A0A445AIG6</accession>
<protein>
    <submittedName>
        <fullName evidence="2">Uncharacterized protein</fullName>
    </submittedName>
</protein>
<dbReference type="AlphaFoldDB" id="A0A445AIG6"/>
<sequence length="277" mass="31296">MHRKARYTKRTIVETPCQQPPTGAPASSPPADDDWFIPLPSNGGVFAAASLRPFRPPRSEPRPETQTCANGVQMPEPCDEDLHPEANEVGLFDQHIDNMFAASDPKKHKGRKTTEFWNIDLIDFDGVIKQEKMSVREAMERPLNGSKIILRFNVELQPIGDGAGLLSGILRALGFDYSKFPVCEKSWAKVTGKDREMFHFHEHSGGRIKKTFLQQMGRSWKDTKGRLCYVQFSCLTNLIVDDIIGKVQAKCVNRKKQLYTHTGGSKSLARRREEEII</sequence>
<dbReference type="PANTHER" id="PTHR33144:SF25">
    <property type="entry name" value="DUF4216 DOMAIN-CONTAINING PROTEIN"/>
    <property type="match status" value="1"/>
</dbReference>
<gene>
    <name evidence="2" type="ORF">Ahy_B02g060430</name>
</gene>
<dbReference type="EMBL" id="SDMP01000012">
    <property type="protein sequence ID" value="RYR26226.1"/>
    <property type="molecule type" value="Genomic_DNA"/>
</dbReference>
<dbReference type="PANTHER" id="PTHR33144">
    <property type="entry name" value="OS10G0409366 PROTEIN-RELATED"/>
    <property type="match status" value="1"/>
</dbReference>
<organism evidence="2 3">
    <name type="scientific">Arachis hypogaea</name>
    <name type="common">Peanut</name>
    <dbReference type="NCBI Taxonomy" id="3818"/>
    <lineage>
        <taxon>Eukaryota</taxon>
        <taxon>Viridiplantae</taxon>
        <taxon>Streptophyta</taxon>
        <taxon>Embryophyta</taxon>
        <taxon>Tracheophyta</taxon>
        <taxon>Spermatophyta</taxon>
        <taxon>Magnoliopsida</taxon>
        <taxon>eudicotyledons</taxon>
        <taxon>Gunneridae</taxon>
        <taxon>Pentapetalae</taxon>
        <taxon>rosids</taxon>
        <taxon>fabids</taxon>
        <taxon>Fabales</taxon>
        <taxon>Fabaceae</taxon>
        <taxon>Papilionoideae</taxon>
        <taxon>50 kb inversion clade</taxon>
        <taxon>dalbergioids sensu lato</taxon>
        <taxon>Dalbergieae</taxon>
        <taxon>Pterocarpus clade</taxon>
        <taxon>Arachis</taxon>
    </lineage>
</organism>
<comment type="caution">
    <text evidence="2">The sequence shown here is derived from an EMBL/GenBank/DDBJ whole genome shotgun (WGS) entry which is preliminary data.</text>
</comment>
<evidence type="ECO:0000256" key="1">
    <source>
        <dbReference type="SAM" id="MobiDB-lite"/>
    </source>
</evidence>
<keyword evidence="3" id="KW-1185">Reference proteome</keyword>
<dbReference type="Proteomes" id="UP000289738">
    <property type="component" value="Chromosome B02"/>
</dbReference>
<evidence type="ECO:0000313" key="3">
    <source>
        <dbReference type="Proteomes" id="UP000289738"/>
    </source>
</evidence>
<proteinExistence type="predicted"/>
<feature type="region of interest" description="Disordered" evidence="1">
    <location>
        <begin position="1"/>
        <end position="35"/>
    </location>
</feature>
<name>A0A445AIG6_ARAHY</name>